<dbReference type="Gene3D" id="1.10.260.40">
    <property type="entry name" value="lambda repressor-like DNA-binding domains"/>
    <property type="match status" value="1"/>
</dbReference>
<dbReference type="Proteomes" id="UP001238450">
    <property type="component" value="Unassembled WGS sequence"/>
</dbReference>
<dbReference type="RefSeq" id="WP_307254826.1">
    <property type="nucleotide sequence ID" value="NZ_JAUSUV010000019.1"/>
</dbReference>
<keyword evidence="1" id="KW-0802">TPR repeat</keyword>
<dbReference type="PROSITE" id="PS50943">
    <property type="entry name" value="HTH_CROC1"/>
    <property type="match status" value="1"/>
</dbReference>
<protein>
    <submittedName>
        <fullName evidence="3">Tetratricopeptide (TPR) repeat protein</fullName>
    </submittedName>
</protein>
<dbReference type="GO" id="GO:0033130">
    <property type="term" value="F:acetylcholine receptor binding"/>
    <property type="evidence" value="ECO:0007669"/>
    <property type="project" value="TreeGrafter"/>
</dbReference>
<accession>A0AAJ1TL23</accession>
<dbReference type="Pfam" id="PF13181">
    <property type="entry name" value="TPR_8"/>
    <property type="match status" value="1"/>
</dbReference>
<evidence type="ECO:0000256" key="1">
    <source>
        <dbReference type="PROSITE-ProRule" id="PRU00339"/>
    </source>
</evidence>
<dbReference type="PROSITE" id="PS50005">
    <property type="entry name" value="TPR"/>
    <property type="match status" value="1"/>
</dbReference>
<dbReference type="InterPro" id="IPR011990">
    <property type="entry name" value="TPR-like_helical_dom_sf"/>
</dbReference>
<dbReference type="Pfam" id="PF13560">
    <property type="entry name" value="HTH_31"/>
    <property type="match status" value="1"/>
</dbReference>
<comment type="caution">
    <text evidence="3">The sequence shown here is derived from an EMBL/GenBank/DDBJ whole genome shotgun (WGS) entry which is preliminary data.</text>
</comment>
<dbReference type="SMART" id="SM00028">
    <property type="entry name" value="TPR"/>
    <property type="match status" value="6"/>
</dbReference>
<name>A0AAJ1TL23_9BACL</name>
<dbReference type="GO" id="GO:0003677">
    <property type="term" value="F:DNA binding"/>
    <property type="evidence" value="ECO:0007669"/>
    <property type="project" value="InterPro"/>
</dbReference>
<dbReference type="InterPro" id="IPR001387">
    <property type="entry name" value="Cro/C1-type_HTH"/>
</dbReference>
<dbReference type="EMBL" id="JAUSUV010000019">
    <property type="protein sequence ID" value="MDQ0418852.1"/>
    <property type="molecule type" value="Genomic_DNA"/>
</dbReference>
<dbReference type="GO" id="GO:0005886">
    <property type="term" value="C:plasma membrane"/>
    <property type="evidence" value="ECO:0007669"/>
    <property type="project" value="TreeGrafter"/>
</dbReference>
<dbReference type="AlphaFoldDB" id="A0AAJ1TL23"/>
<dbReference type="SUPFAM" id="SSF47413">
    <property type="entry name" value="lambda repressor-like DNA-binding domains"/>
    <property type="match status" value="1"/>
</dbReference>
<dbReference type="SMART" id="SM00530">
    <property type="entry name" value="HTH_XRE"/>
    <property type="match status" value="1"/>
</dbReference>
<dbReference type="InterPro" id="IPR019734">
    <property type="entry name" value="TPR_rpt"/>
</dbReference>
<dbReference type="Gene3D" id="1.25.40.10">
    <property type="entry name" value="Tetratricopeptide repeat domain"/>
    <property type="match status" value="2"/>
</dbReference>
<dbReference type="CDD" id="cd00093">
    <property type="entry name" value="HTH_XRE"/>
    <property type="match status" value="1"/>
</dbReference>
<proteinExistence type="predicted"/>
<feature type="domain" description="HTH cro/C1-type" evidence="2">
    <location>
        <begin position="23"/>
        <end position="76"/>
    </location>
</feature>
<organism evidence="3 4">
    <name type="scientific">Croceifilum oryzae</name>
    <dbReference type="NCBI Taxonomy" id="1553429"/>
    <lineage>
        <taxon>Bacteria</taxon>
        <taxon>Bacillati</taxon>
        <taxon>Bacillota</taxon>
        <taxon>Bacilli</taxon>
        <taxon>Bacillales</taxon>
        <taxon>Thermoactinomycetaceae</taxon>
        <taxon>Croceifilum</taxon>
    </lineage>
</organism>
<evidence type="ECO:0000259" key="2">
    <source>
        <dbReference type="PROSITE" id="PS50943"/>
    </source>
</evidence>
<keyword evidence="4" id="KW-1185">Reference proteome</keyword>
<evidence type="ECO:0000313" key="3">
    <source>
        <dbReference type="EMBL" id="MDQ0418852.1"/>
    </source>
</evidence>
<dbReference type="InterPro" id="IPR010982">
    <property type="entry name" value="Lambda_DNA-bd_dom_sf"/>
</dbReference>
<dbReference type="SUPFAM" id="SSF48452">
    <property type="entry name" value="TPR-like"/>
    <property type="match status" value="2"/>
</dbReference>
<sequence length="440" mass="50664">MKTLDSYVLKLLESNPKEVGALIRRLRTEKGLRLADLGDEQVSSSTLSNIERGIGKHKVDRVVYILEKLGVPMDNIADVLDQERNSIALIDFKLKSAEAFLKLRQSKEALQELEKVKIHDFHYLTPKYYYLKGRCLQVLNEWDQAEKFFLHAIELLIDVAKDDNIEAACYGELALCKHRQNDLHQALELTDKGILSFVEGGDRQNTIYTLYLNKSIFCNKLSLPDGILSLKQLEILLDQIEDPNIRLKYYWLKADYTRKYGNFKESMQYAEEGLELAGMCQLFHLFMEFWLCIGDCLSCMGKFREAEDQFKQALQFNQNLVGTTALISANLRIGTLYSNNKLWEKAEPFAITARNLSIEQNNAPNLFSTLLLLGDIERGKGNHTASVQFYQQAQEVAHKYNYTELEIQAWTCLALCWENVDQEQFQLCASYVFKLKNSTI</sequence>
<feature type="repeat" description="TPR" evidence="1">
    <location>
        <begin position="287"/>
        <end position="320"/>
    </location>
</feature>
<dbReference type="PANTHER" id="PTHR46574">
    <property type="entry name" value="43 KDA RECEPTOR-ASSOCIATED PROTEIN OF THE SYNAPSE"/>
    <property type="match status" value="1"/>
</dbReference>
<evidence type="ECO:0000313" key="4">
    <source>
        <dbReference type="Proteomes" id="UP001238450"/>
    </source>
</evidence>
<gene>
    <name evidence="3" type="ORF">J2Z48_003057</name>
</gene>
<dbReference type="PANTHER" id="PTHR46574:SF1">
    <property type="entry name" value="43 KDA RECEPTOR-ASSOCIATED PROTEIN OF THE SYNAPSE"/>
    <property type="match status" value="1"/>
</dbReference>
<dbReference type="InterPro" id="IPR052480">
    <property type="entry name" value="RAPsyn"/>
</dbReference>
<reference evidence="3 4" key="1">
    <citation type="submission" date="2023-07" db="EMBL/GenBank/DDBJ databases">
        <title>Genomic Encyclopedia of Type Strains, Phase IV (KMG-IV): sequencing the most valuable type-strain genomes for metagenomic binning, comparative biology and taxonomic classification.</title>
        <authorList>
            <person name="Goeker M."/>
        </authorList>
    </citation>
    <scope>NUCLEOTIDE SEQUENCE [LARGE SCALE GENOMIC DNA]</scope>
    <source>
        <strain evidence="3 4">DSM 46876</strain>
    </source>
</reference>
<dbReference type="Pfam" id="PF13424">
    <property type="entry name" value="TPR_12"/>
    <property type="match status" value="1"/>
</dbReference>